<organism evidence="1 2">
    <name type="scientific">Mangrovibacterium marinum</name>
    <dbReference type="NCBI Taxonomy" id="1639118"/>
    <lineage>
        <taxon>Bacteria</taxon>
        <taxon>Pseudomonadati</taxon>
        <taxon>Bacteroidota</taxon>
        <taxon>Bacteroidia</taxon>
        <taxon>Marinilabiliales</taxon>
        <taxon>Prolixibacteraceae</taxon>
        <taxon>Mangrovibacterium</taxon>
    </lineage>
</organism>
<gene>
    <name evidence="1" type="ORF">C8N47_12242</name>
</gene>
<accession>A0A2T5BY38</accession>
<keyword evidence="2" id="KW-1185">Reference proteome</keyword>
<dbReference type="AlphaFoldDB" id="A0A2T5BY38"/>
<dbReference type="EMBL" id="QAAD01000022">
    <property type="protein sequence ID" value="PTN06360.1"/>
    <property type="molecule type" value="Genomic_DNA"/>
</dbReference>
<dbReference type="RefSeq" id="WP_107823582.1">
    <property type="nucleotide sequence ID" value="NZ_OY782574.1"/>
</dbReference>
<reference evidence="1 2" key="1">
    <citation type="submission" date="2018-04" db="EMBL/GenBank/DDBJ databases">
        <title>Genomic Encyclopedia of Archaeal and Bacterial Type Strains, Phase II (KMG-II): from individual species to whole genera.</title>
        <authorList>
            <person name="Goeker M."/>
        </authorList>
    </citation>
    <scope>NUCLEOTIDE SEQUENCE [LARGE SCALE GENOMIC DNA]</scope>
    <source>
        <strain evidence="1 2">DSM 28823</strain>
    </source>
</reference>
<sequence>MLSANTSFHAGDVSVRSGDISVQAEGISYSSGDISVQSEGISLQSEGISLRSVGISVLSGESPTGMKVYYFSTMLLSLFSKSCRVVVQSSITEQGGGLINGEELEPSGLFLSRPPSNEKLRETGKLRRETEITRLNLAFRQMEVAGKNQP</sequence>
<protein>
    <submittedName>
        <fullName evidence="1">Uncharacterized protein</fullName>
    </submittedName>
</protein>
<comment type="caution">
    <text evidence="1">The sequence shown here is derived from an EMBL/GenBank/DDBJ whole genome shotgun (WGS) entry which is preliminary data.</text>
</comment>
<name>A0A2T5BY38_9BACT</name>
<dbReference type="Proteomes" id="UP000243525">
    <property type="component" value="Unassembled WGS sequence"/>
</dbReference>
<evidence type="ECO:0000313" key="1">
    <source>
        <dbReference type="EMBL" id="PTN06360.1"/>
    </source>
</evidence>
<evidence type="ECO:0000313" key="2">
    <source>
        <dbReference type="Proteomes" id="UP000243525"/>
    </source>
</evidence>
<proteinExistence type="predicted"/>